<dbReference type="InterPro" id="IPR050289">
    <property type="entry name" value="TorD/DmsD_chaperones"/>
</dbReference>
<keyword evidence="1" id="KW-0143">Chaperone</keyword>
<dbReference type="PANTHER" id="PTHR34227:SF1">
    <property type="entry name" value="DIMETHYL SULFOXIDE REDUCTASE CHAPERONE-RELATED"/>
    <property type="match status" value="1"/>
</dbReference>
<gene>
    <name evidence="3" type="ORF">DLJ53_21075</name>
</gene>
<dbReference type="OrthoDB" id="8526323at2"/>
<name>A0A8B2NSW3_9HYPH</name>
<dbReference type="PANTHER" id="PTHR34227">
    <property type="entry name" value="CHAPERONE PROTEIN YCDY"/>
    <property type="match status" value="1"/>
</dbReference>
<proteinExistence type="predicted"/>
<dbReference type="RefSeq" id="WP_111348866.1">
    <property type="nucleotide sequence ID" value="NZ_JAIWKD010000007.1"/>
</dbReference>
<comment type="caution">
    <text evidence="3">The sequence shown here is derived from an EMBL/GenBank/DDBJ whole genome shotgun (WGS) entry which is preliminary data.</text>
</comment>
<dbReference type="AlphaFoldDB" id="A0A8B2NSW3"/>
<evidence type="ECO:0000256" key="2">
    <source>
        <dbReference type="SAM" id="MobiDB-lite"/>
    </source>
</evidence>
<evidence type="ECO:0000256" key="1">
    <source>
        <dbReference type="ARBA" id="ARBA00023186"/>
    </source>
</evidence>
<sequence length="224" mass="23807">MPAQTAHDPRREAPANVDQSPIADEEAVRADLYGLLAALLSDPPDATTLGHLASLSGDQSPIGQSVTALSKVAAQTEPRAAEREYNALFIGIGRGELVPYASYYLTGFLNEKPLAVLRGHMRQLGIARSDATRDPEDHVASLCEMMAGLIRGDYGTRLSVADQEAFFNTHIAPWAGHFFADLEGASGSLLYAPVGAMGRAFMDIEIEAFRMASAAASSASGRTQ</sequence>
<dbReference type="InterPro" id="IPR036411">
    <property type="entry name" value="TorD-like_sf"/>
</dbReference>
<protein>
    <submittedName>
        <fullName evidence="3">Molecular chaperone TorD</fullName>
    </submittedName>
</protein>
<organism evidence="3 4">
    <name type="scientific">Acuticoccus sediminis</name>
    <dbReference type="NCBI Taxonomy" id="2184697"/>
    <lineage>
        <taxon>Bacteria</taxon>
        <taxon>Pseudomonadati</taxon>
        <taxon>Pseudomonadota</taxon>
        <taxon>Alphaproteobacteria</taxon>
        <taxon>Hyphomicrobiales</taxon>
        <taxon>Amorphaceae</taxon>
        <taxon>Acuticoccus</taxon>
    </lineage>
</organism>
<evidence type="ECO:0000313" key="3">
    <source>
        <dbReference type="EMBL" id="RAI00202.1"/>
    </source>
</evidence>
<accession>A0A8B2NSW3</accession>
<evidence type="ECO:0000313" key="4">
    <source>
        <dbReference type="Proteomes" id="UP000249590"/>
    </source>
</evidence>
<dbReference type="Proteomes" id="UP000249590">
    <property type="component" value="Unassembled WGS sequence"/>
</dbReference>
<dbReference type="InterPro" id="IPR020945">
    <property type="entry name" value="DMSO/NO3_reduct_chaperone"/>
</dbReference>
<keyword evidence="4" id="KW-1185">Reference proteome</keyword>
<dbReference type="Pfam" id="PF02613">
    <property type="entry name" value="Nitrate_red_del"/>
    <property type="match status" value="1"/>
</dbReference>
<dbReference type="EMBL" id="QHHQ01000004">
    <property type="protein sequence ID" value="RAI00202.1"/>
    <property type="molecule type" value="Genomic_DNA"/>
</dbReference>
<dbReference type="Gene3D" id="1.10.3480.10">
    <property type="entry name" value="TorD-like"/>
    <property type="match status" value="1"/>
</dbReference>
<dbReference type="SUPFAM" id="SSF89155">
    <property type="entry name" value="TorD-like"/>
    <property type="match status" value="1"/>
</dbReference>
<feature type="region of interest" description="Disordered" evidence="2">
    <location>
        <begin position="1"/>
        <end position="22"/>
    </location>
</feature>
<reference evidence="3 4" key="1">
    <citation type="submission" date="2018-05" db="EMBL/GenBank/DDBJ databases">
        <title>Acuticoccus sediminis sp. nov., isolated from deep-sea sediment of Indian Ocean.</title>
        <authorList>
            <person name="Liu X."/>
            <person name="Lai Q."/>
            <person name="Du Y."/>
            <person name="Sun F."/>
            <person name="Zhang X."/>
            <person name="Wang S."/>
            <person name="Shao Z."/>
        </authorList>
    </citation>
    <scope>NUCLEOTIDE SEQUENCE [LARGE SCALE GENOMIC DNA]</scope>
    <source>
        <strain evidence="3 4">PTG4-2</strain>
    </source>
</reference>